<dbReference type="Proteomes" id="UP000002572">
    <property type="component" value="Chromosome"/>
</dbReference>
<evidence type="ECO:0000313" key="10">
    <source>
        <dbReference type="EMBL" id="ADU64944.1"/>
    </source>
</evidence>
<dbReference type="Gene3D" id="3.90.550.10">
    <property type="entry name" value="Spore Coat Polysaccharide Biosynthesis Protein SpsA, Chain A"/>
    <property type="match status" value="1"/>
</dbReference>
<dbReference type="Pfam" id="PF02879">
    <property type="entry name" value="PGM_PMM_II"/>
    <property type="match status" value="1"/>
</dbReference>
<evidence type="ECO:0000259" key="6">
    <source>
        <dbReference type="Pfam" id="PF00483"/>
    </source>
</evidence>
<dbReference type="SUPFAM" id="SSF55957">
    <property type="entry name" value="Phosphoglucomutase, C-terminal domain"/>
    <property type="match status" value="1"/>
</dbReference>
<evidence type="ECO:0000313" key="11">
    <source>
        <dbReference type="Proteomes" id="UP000002572"/>
    </source>
</evidence>
<dbReference type="InterPro" id="IPR011004">
    <property type="entry name" value="Trimer_LpxA-like_sf"/>
</dbReference>
<feature type="domain" description="Nucleotidyl transferase" evidence="6">
    <location>
        <begin position="2"/>
        <end position="229"/>
    </location>
</feature>
<comment type="subcellular location">
    <subcellularLocation>
        <location evidence="1">Cytoplasm</location>
        <location evidence="1">Cytosol</location>
    </subcellularLocation>
</comment>
<keyword evidence="11" id="KW-1185">Reference proteome</keyword>
<dbReference type="InterPro" id="IPR029044">
    <property type="entry name" value="Nucleotide-diphossugar_trans"/>
</dbReference>
<keyword evidence="3" id="KW-0963">Cytoplasm</keyword>
<dbReference type="STRING" id="653733.Selin_0187"/>
<dbReference type="GO" id="GO:0005975">
    <property type="term" value="P:carbohydrate metabolic process"/>
    <property type="evidence" value="ECO:0007669"/>
    <property type="project" value="InterPro"/>
</dbReference>
<dbReference type="eggNOG" id="COG1208">
    <property type="taxonomic scope" value="Bacteria"/>
</dbReference>
<dbReference type="Gene3D" id="2.160.10.10">
    <property type="entry name" value="Hexapeptide repeat proteins"/>
    <property type="match status" value="1"/>
</dbReference>
<dbReference type="SUPFAM" id="SSF53448">
    <property type="entry name" value="Nucleotide-diphospho-sugar transferases"/>
    <property type="match status" value="1"/>
</dbReference>
<keyword evidence="5" id="KW-0648">Protein biosynthesis</keyword>
<dbReference type="InParanoid" id="E6W605"/>
<dbReference type="GO" id="GO:0016740">
    <property type="term" value="F:transferase activity"/>
    <property type="evidence" value="ECO:0007669"/>
    <property type="project" value="UniProtKB-KW"/>
</dbReference>
<dbReference type="Gene3D" id="3.30.310.50">
    <property type="entry name" value="Alpha-D-phosphohexomutase, C-terminal domain"/>
    <property type="match status" value="1"/>
</dbReference>
<feature type="domain" description="Alpha-D-phosphohexomutase alpha/beta/alpha" evidence="7">
    <location>
        <begin position="384"/>
        <end position="515"/>
    </location>
</feature>
<feature type="domain" description="EIF2B subunit epsilon/gamma LbH" evidence="9">
    <location>
        <begin position="261"/>
        <end position="352"/>
    </location>
</feature>
<dbReference type="Pfam" id="PF25084">
    <property type="entry name" value="LbH_EIF2B"/>
    <property type="match status" value="1"/>
</dbReference>
<dbReference type="InterPro" id="IPR005835">
    <property type="entry name" value="NTP_transferase_dom"/>
</dbReference>
<dbReference type="SUPFAM" id="SSF51161">
    <property type="entry name" value="Trimeric LpxA-like enzymes"/>
    <property type="match status" value="1"/>
</dbReference>
<organism evidence="10 11">
    <name type="scientific">Desulfurispirillum indicum (strain ATCC BAA-1389 / DSM 22839 / S5)</name>
    <dbReference type="NCBI Taxonomy" id="653733"/>
    <lineage>
        <taxon>Bacteria</taxon>
        <taxon>Pseudomonadati</taxon>
        <taxon>Chrysiogenota</taxon>
        <taxon>Chrysiogenia</taxon>
        <taxon>Chrysiogenales</taxon>
        <taxon>Chrysiogenaceae</taxon>
        <taxon>Desulfurispirillum</taxon>
    </lineage>
</organism>
<dbReference type="InterPro" id="IPR056764">
    <property type="entry name" value="LbH_EIF2B3/5"/>
</dbReference>
<dbReference type="SUPFAM" id="SSF53738">
    <property type="entry name" value="Phosphoglucomutase, first 3 domains"/>
    <property type="match status" value="2"/>
</dbReference>
<sequence>MKAVIMAGGFGTRIQPLTNSLPKPMIPVAGRPMMEHIVRKLRDSGITDIVILLFYMPEIVQNHFGDGSELEVRITYVLPNDDYGTAGAVKCAEAHIDESFLIISGDLVTDFDLNTIIRAHQQSREMVTITLTSVPNPLQFGVVVTDKNHRIVKFLEKPGWGEVFSDTINTGIYVLEKEIFQHIPEKTNFDFSKDLFPLLMKRQIPIHGFNAHGYWRDVGNPDSYRECMDEFFSGAFSLDVGIECQVTPSATIRAHPSTSYQSTLLEGINIIGANTIIEPYAKLTNCIIGDNCHIKSGCELENCIIWNSCTVGEESVLHHTVMCNNVHIAEKVHIPHGAIIAENVTIEKQVEIEKDITIWPDKHIEEAAIVSSNVIWGDKFKATIFESGAIRGFTNIQISADFAAKIGAALASFLPRNSTIIMSRDYHKASRMIKRSFLGGVLSAGVNVIDMRLNPAPVNRFKLENNELLAGGVHFQQCSDNIDETIMTFFDAGGNVIDSAAEKAIERLFFREKFRKAAHDEVGDIYDDSGLPKNYLDTFLATINRKAISAARFKIVLDLSFGATINVFPEILSKLGCEMIVLNAYENPDGLSRSATQLQDAVNDVRSIVQSTSADLGFILFPDGEHFLMVGDKGNVRADHQLILFTLQLLHDYARLKQSIQKVYIPVSAPSVLDEAISPHVKITRGKFVGLQGSALGDTDLIAYHNGLIAFREFSSAFDGMYSIAKILELLATVGKPASEIFSAIPAYAFLSSSISCPSEFKGTVMRKMSEDAITREASFVDGIKILMENSSIHMIPDQHQPAVHLYCEHRDEESARQLLEEYKGKIRQWINEA</sequence>
<evidence type="ECO:0000256" key="2">
    <source>
        <dbReference type="ARBA" id="ARBA00010231"/>
    </source>
</evidence>
<dbReference type="InterPro" id="IPR016055">
    <property type="entry name" value="A-D-PHexomutase_a/b/a-I/II/III"/>
</dbReference>
<protein>
    <submittedName>
        <fullName evidence="10">Nucleotidyl transferase</fullName>
    </submittedName>
</protein>
<dbReference type="PANTHER" id="PTHR22572">
    <property type="entry name" value="SUGAR-1-PHOSPHATE GUANYL TRANSFERASE"/>
    <property type="match status" value="1"/>
</dbReference>
<name>E6W605_DESIS</name>
<accession>E6W605</accession>
<dbReference type="InterPro" id="IPR005845">
    <property type="entry name" value="A-D-PHexomutase_a/b/a-II"/>
</dbReference>
<dbReference type="AlphaFoldDB" id="E6W605"/>
<dbReference type="Pfam" id="PF02878">
    <property type="entry name" value="PGM_PMM_I"/>
    <property type="match status" value="1"/>
</dbReference>
<feature type="domain" description="Alpha-D-phosphohexomutase alpha/beta/alpha" evidence="8">
    <location>
        <begin position="534"/>
        <end position="633"/>
    </location>
</feature>
<dbReference type="InterPro" id="IPR005844">
    <property type="entry name" value="A-D-PHexomutase_a/b/a-I"/>
</dbReference>
<dbReference type="InterPro" id="IPR050486">
    <property type="entry name" value="Mannose-1P_guanyltransferase"/>
</dbReference>
<proteinExistence type="inferred from homology"/>
<evidence type="ECO:0000256" key="5">
    <source>
        <dbReference type="ARBA" id="ARBA00022917"/>
    </source>
</evidence>
<gene>
    <name evidence="10" type="ordered locus">Selin_0187</name>
</gene>
<dbReference type="RefSeq" id="WP_013504833.1">
    <property type="nucleotide sequence ID" value="NC_014836.1"/>
</dbReference>
<dbReference type="Pfam" id="PF00483">
    <property type="entry name" value="NTP_transferase"/>
    <property type="match status" value="1"/>
</dbReference>
<dbReference type="HOGENOM" id="CLU_017652_1_0_0"/>
<evidence type="ECO:0000259" key="8">
    <source>
        <dbReference type="Pfam" id="PF02879"/>
    </source>
</evidence>
<dbReference type="GO" id="GO:0016868">
    <property type="term" value="F:intramolecular phosphotransferase activity"/>
    <property type="evidence" value="ECO:0007669"/>
    <property type="project" value="InterPro"/>
</dbReference>
<dbReference type="Gene3D" id="3.40.120.10">
    <property type="entry name" value="Alpha-D-Glucose-1,6-Bisphosphate, subunit A, domain 3"/>
    <property type="match status" value="3"/>
</dbReference>
<dbReference type="CDD" id="cd04181">
    <property type="entry name" value="NTP_transferase"/>
    <property type="match status" value="1"/>
</dbReference>
<evidence type="ECO:0000259" key="7">
    <source>
        <dbReference type="Pfam" id="PF02878"/>
    </source>
</evidence>
<reference evidence="10 11" key="1">
    <citation type="submission" date="2010-12" db="EMBL/GenBank/DDBJ databases">
        <title>Complete sequence of Desulfurispirillum indicum S5.</title>
        <authorList>
            <consortium name="US DOE Joint Genome Institute"/>
            <person name="Lucas S."/>
            <person name="Copeland A."/>
            <person name="Lapidus A."/>
            <person name="Cheng J.-F."/>
            <person name="Goodwin L."/>
            <person name="Pitluck S."/>
            <person name="Chertkov O."/>
            <person name="Held B."/>
            <person name="Detter J.C."/>
            <person name="Han C."/>
            <person name="Tapia R."/>
            <person name="Land M."/>
            <person name="Hauser L."/>
            <person name="Kyrpides N."/>
            <person name="Ivanova N."/>
            <person name="Mikhailova N."/>
            <person name="Haggblom M."/>
            <person name="Rauschenbach I."/>
            <person name="Bini E."/>
            <person name="Woyke T."/>
        </authorList>
    </citation>
    <scope>NUCLEOTIDE SEQUENCE [LARGE SCALE GENOMIC DNA]</scope>
    <source>
        <strain evidence="11">ATCC BAA-1389 / DSM 22839 / S5</strain>
    </source>
</reference>
<dbReference type="InterPro" id="IPR036900">
    <property type="entry name" value="A-D-PHexomutase_C_sf"/>
</dbReference>
<evidence type="ECO:0000256" key="1">
    <source>
        <dbReference type="ARBA" id="ARBA00004514"/>
    </source>
</evidence>
<dbReference type="KEGG" id="din:Selin_0187"/>
<evidence type="ECO:0000256" key="4">
    <source>
        <dbReference type="ARBA" id="ARBA00022540"/>
    </source>
</evidence>
<keyword evidence="10" id="KW-0808">Transferase</keyword>
<dbReference type="eggNOG" id="COG1109">
    <property type="taxonomic scope" value="Bacteria"/>
</dbReference>
<comment type="similarity">
    <text evidence="2">Belongs to the phosphohexose mutase family.</text>
</comment>
<evidence type="ECO:0000259" key="9">
    <source>
        <dbReference type="Pfam" id="PF25084"/>
    </source>
</evidence>
<evidence type="ECO:0000256" key="3">
    <source>
        <dbReference type="ARBA" id="ARBA00022490"/>
    </source>
</evidence>
<keyword evidence="4" id="KW-0396">Initiation factor</keyword>
<dbReference type="EMBL" id="CP002432">
    <property type="protein sequence ID" value="ADU64944.1"/>
    <property type="molecule type" value="Genomic_DNA"/>
</dbReference>